<accession>K6GJ16</accession>
<keyword evidence="2" id="KW-1185">Reference proteome</keyword>
<protein>
    <submittedName>
        <fullName evidence="1">Uncharacterized protein</fullName>
    </submittedName>
</protein>
<dbReference type="EMBL" id="AMWX01000001">
    <property type="protein sequence ID" value="EKO37021.1"/>
    <property type="molecule type" value="Genomic_DNA"/>
</dbReference>
<proteinExistence type="predicted"/>
<reference evidence="1 2" key="1">
    <citation type="submission" date="2012-09" db="EMBL/GenBank/DDBJ databases">
        <authorList>
            <person name="Dupont C.L."/>
            <person name="Rusch D.B."/>
            <person name="Lombardo M.-J."/>
            <person name="Novotny M."/>
            <person name="Yee-Greenbaum J."/>
            <person name="Laskin R."/>
        </authorList>
    </citation>
    <scope>NUCLEOTIDE SEQUENCE [LARGE SCALE GENOMIC DNA]</scope>
    <source>
        <strain evidence="1">SAR86E</strain>
    </source>
</reference>
<dbReference type="Proteomes" id="UP000010310">
    <property type="component" value="Unassembled WGS sequence"/>
</dbReference>
<dbReference type="AlphaFoldDB" id="K6GJ16"/>
<evidence type="ECO:0000313" key="2">
    <source>
        <dbReference type="Proteomes" id="UP000010310"/>
    </source>
</evidence>
<comment type="caution">
    <text evidence="1">The sequence shown here is derived from an EMBL/GenBank/DDBJ whole genome shotgun (WGS) entry which is preliminary data.</text>
</comment>
<name>K6GJ16_9GAMM</name>
<gene>
    <name evidence="1" type="ORF">B273_0161</name>
</gene>
<evidence type="ECO:0000313" key="1">
    <source>
        <dbReference type="EMBL" id="EKO37021.1"/>
    </source>
</evidence>
<organism evidence="1 2">
    <name type="scientific">SAR86 cluster bacterium SAR86E</name>
    <dbReference type="NCBI Taxonomy" id="1208365"/>
    <lineage>
        <taxon>Bacteria</taxon>
        <taxon>Pseudomonadati</taxon>
        <taxon>Pseudomonadota</taxon>
        <taxon>Gammaproteobacteria</taxon>
        <taxon>SAR86 cluster</taxon>
    </lineage>
</organism>
<sequence length="337" mass="38779">MIKKFYLYFLFLSIFSYNVFALDGYVKTSFSYADKEWDFLPSIPQSFDTSSNDALEVFLLRNKFGLLINSTEFELDVQRSSEPKNVNLTSTNNSIEIFYLIESDLAISLGLEHQEADTQYIECYEFTGLIIGSCDGYDLKITNSKPQFDPLDENILMIDGKAQTIKMSLTKAVSNILADEIKLTVSMTEHEFNWLTPLSEIKSGFLYNLQLGNGTLGSIIESTLSRLPQLDPWDSYVANFNIKKDFQINKHSTIFYDTSFLYYSQDNYSSLSTSLPNNNLMIKLGIKYIYNDFELSLHGTIYKNNLLGFEQIVLNQRTEHYFDQNFGLIGIDLKYTF</sequence>
<dbReference type="STRING" id="1208365.B273_0161"/>